<dbReference type="InterPro" id="IPR046450">
    <property type="entry name" value="PA_dom_sf"/>
</dbReference>
<sequence length="807" mass="87277">MASGDSAIEIMELSQSPDHIVAESHGDGAMEEDVFLPTTPVSNFARLPARAHSTPRPKGSATDSDPPPDYPATPTNQAAERHYENFEENFAARNEGNDLKPCDLCGAGRKPFFFCLALFAMAVLVGFLAGYFVREKVYERESAMVRGMTPAETREMYHQQAVNNVSAVGIADYASKFSKHECASGVPCSQSMSTVVVQQLRDLGFTDVRVSSYDVLTSHPDMSRTSTLKTMNPEGDVLHTEVLYGDEMGSDDGSKPANDAKRRAVGSGQDETSSASGAPTVMYMPFSGSGNVQGELVYVNQASQGDLLVLTGSNIGLSGKIAIARQGTMMVMDQVRNVEESGMKGLILYTDPADMDVIMTSGMERLVGMTGMMGDPLTPGCPAMDGISRMSMDKAKLPSIPVQPVSTELAMSLLGNMTGRMAPQDWQGGLDVTYTMGRRNTKKATWTVQLDVNNMQQQQAIHDVVATITGTQMPDEYIILGGHFASMMSSMAVSTAMTSDQGSLSMFMETAAAMGQMMSSGWQPQRSVVLGLWGGAEYGHAGSMEWVEEHQSVLMERAVSYIDLDTMMMEESMVVAQTSPLLKGLVMKAADMLELSDIQPGMLSGVGDHVAFTHMIGIPSVRLHATQGMQAVSPTGSPTMSAHMSATRLATQMVLLLADSDMIPFDTGAMGEMLVGYMNSLDSKMGDMLSLSNMTMDNLKVAVTDFMDVTMEMQSMMGSPSMMESSVTMTMVNHRLMYMERSFVDMDPSGSMMHVLYGMTEMDTFPLVAQYSPTGMNNETMTALMERVSIIQCSVQSATLSLKMDLT</sequence>
<dbReference type="InterPro" id="IPR039373">
    <property type="entry name" value="Peptidase_M28B"/>
</dbReference>
<feature type="domain" description="Peptidase M28" evidence="6">
    <location>
        <begin position="464"/>
        <end position="626"/>
    </location>
</feature>
<dbReference type="InterPro" id="IPR003137">
    <property type="entry name" value="PA_domain"/>
</dbReference>
<dbReference type="Pfam" id="PF04253">
    <property type="entry name" value="TFR_dimer"/>
    <property type="match status" value="1"/>
</dbReference>
<dbReference type="Pfam" id="PF02225">
    <property type="entry name" value="PA"/>
    <property type="match status" value="1"/>
</dbReference>
<organism evidence="7 8">
    <name type="scientific">Patiria miniata</name>
    <name type="common">Bat star</name>
    <name type="synonym">Asterina miniata</name>
    <dbReference type="NCBI Taxonomy" id="46514"/>
    <lineage>
        <taxon>Eukaryota</taxon>
        <taxon>Metazoa</taxon>
        <taxon>Echinodermata</taxon>
        <taxon>Eleutherozoa</taxon>
        <taxon>Asterozoa</taxon>
        <taxon>Asteroidea</taxon>
        <taxon>Valvatacea</taxon>
        <taxon>Valvatida</taxon>
        <taxon>Asterinidae</taxon>
        <taxon>Patiria</taxon>
    </lineage>
</organism>
<keyword evidence="8" id="KW-1185">Reference proteome</keyword>
<dbReference type="EnsemblMetazoa" id="XM_038194872.1">
    <property type="protein sequence ID" value="XP_038050800.1"/>
    <property type="gene ID" value="LOC119723951"/>
</dbReference>
<dbReference type="Gene3D" id="1.20.930.40">
    <property type="entry name" value="Transferrin receptor-like, dimerisation domain"/>
    <property type="match status" value="1"/>
</dbReference>
<evidence type="ECO:0000259" key="6">
    <source>
        <dbReference type="Pfam" id="PF04389"/>
    </source>
</evidence>
<dbReference type="Proteomes" id="UP000887568">
    <property type="component" value="Unplaced"/>
</dbReference>
<dbReference type="OrthoDB" id="5841748at2759"/>
<dbReference type="InterPro" id="IPR036757">
    <property type="entry name" value="TFR-like_dimer_dom_sf"/>
</dbReference>
<dbReference type="AlphaFoldDB" id="A0A913ZIC9"/>
<name>A0A913ZIC9_PATMI</name>
<feature type="transmembrane region" description="Helical" evidence="3">
    <location>
        <begin position="112"/>
        <end position="133"/>
    </location>
</feature>
<feature type="compositionally biased region" description="Basic and acidic residues" evidence="2">
    <location>
        <begin position="252"/>
        <end position="262"/>
    </location>
</feature>
<dbReference type="Gene3D" id="3.50.30.30">
    <property type="match status" value="1"/>
</dbReference>
<feature type="region of interest" description="Disordered" evidence="2">
    <location>
        <begin position="245"/>
        <end position="279"/>
    </location>
</feature>
<dbReference type="PANTHER" id="PTHR10404:SF78">
    <property type="entry name" value="N-ACETYLATED ALPHA-LINKED ACIDIC DIPEPTIDASE 2"/>
    <property type="match status" value="1"/>
</dbReference>
<dbReference type="PANTHER" id="PTHR10404">
    <property type="entry name" value="N-ACETYLATED-ALPHA-LINKED ACIDIC DIPEPTIDASE"/>
    <property type="match status" value="1"/>
</dbReference>
<proteinExistence type="inferred from homology"/>
<feature type="domain" description="Transferrin receptor-like dimerisation" evidence="5">
    <location>
        <begin position="696"/>
        <end position="802"/>
    </location>
</feature>
<keyword evidence="3" id="KW-0812">Transmembrane</keyword>
<evidence type="ECO:0000256" key="3">
    <source>
        <dbReference type="SAM" id="Phobius"/>
    </source>
</evidence>
<dbReference type="SUPFAM" id="SSF47672">
    <property type="entry name" value="Transferrin receptor-like dimerisation domain"/>
    <property type="match status" value="1"/>
</dbReference>
<dbReference type="InterPro" id="IPR007365">
    <property type="entry name" value="TFR-like_dimer_dom"/>
</dbReference>
<accession>A0A913ZIC9</accession>
<dbReference type="RefSeq" id="XP_038050800.1">
    <property type="nucleotide sequence ID" value="XM_038194872.1"/>
</dbReference>
<dbReference type="Gene3D" id="3.40.630.10">
    <property type="entry name" value="Zn peptidases"/>
    <property type="match status" value="1"/>
</dbReference>
<protein>
    <submittedName>
        <fullName evidence="7">Uncharacterized protein</fullName>
    </submittedName>
</protein>
<evidence type="ECO:0000256" key="1">
    <source>
        <dbReference type="ARBA" id="ARBA00005634"/>
    </source>
</evidence>
<dbReference type="OMA" id="MATIMTR"/>
<evidence type="ECO:0000259" key="4">
    <source>
        <dbReference type="Pfam" id="PF02225"/>
    </source>
</evidence>
<dbReference type="GeneID" id="119723951"/>
<feature type="domain" description="PA" evidence="4">
    <location>
        <begin position="292"/>
        <end position="360"/>
    </location>
</feature>
<dbReference type="GO" id="GO:0004180">
    <property type="term" value="F:carboxypeptidase activity"/>
    <property type="evidence" value="ECO:0007669"/>
    <property type="project" value="TreeGrafter"/>
</dbReference>
<comment type="similarity">
    <text evidence="1">Belongs to the peptidase M28 family. M28B subfamily.</text>
</comment>
<evidence type="ECO:0000259" key="5">
    <source>
        <dbReference type="Pfam" id="PF04253"/>
    </source>
</evidence>
<reference evidence="7" key="1">
    <citation type="submission" date="2022-11" db="UniProtKB">
        <authorList>
            <consortium name="EnsemblMetazoa"/>
        </authorList>
    </citation>
    <scope>IDENTIFICATION</scope>
</reference>
<dbReference type="Pfam" id="PF04389">
    <property type="entry name" value="Peptidase_M28"/>
    <property type="match status" value="1"/>
</dbReference>
<evidence type="ECO:0000313" key="8">
    <source>
        <dbReference type="Proteomes" id="UP000887568"/>
    </source>
</evidence>
<dbReference type="SUPFAM" id="SSF53187">
    <property type="entry name" value="Zn-dependent exopeptidases"/>
    <property type="match status" value="1"/>
</dbReference>
<keyword evidence="3" id="KW-1133">Transmembrane helix</keyword>
<dbReference type="RefSeq" id="XP_038050799.1">
    <property type="nucleotide sequence ID" value="XM_038194871.1"/>
</dbReference>
<dbReference type="EnsemblMetazoa" id="XM_038194871.1">
    <property type="protein sequence ID" value="XP_038050799.1"/>
    <property type="gene ID" value="LOC119723951"/>
</dbReference>
<feature type="region of interest" description="Disordered" evidence="2">
    <location>
        <begin position="47"/>
        <end position="76"/>
    </location>
</feature>
<dbReference type="InterPro" id="IPR007484">
    <property type="entry name" value="Peptidase_M28"/>
</dbReference>
<evidence type="ECO:0000256" key="2">
    <source>
        <dbReference type="SAM" id="MobiDB-lite"/>
    </source>
</evidence>
<keyword evidence="3" id="KW-0472">Membrane</keyword>
<dbReference type="SUPFAM" id="SSF52025">
    <property type="entry name" value="PA domain"/>
    <property type="match status" value="1"/>
</dbReference>
<evidence type="ECO:0000313" key="7">
    <source>
        <dbReference type="EnsemblMetazoa" id="XP_038050800.1"/>
    </source>
</evidence>